<dbReference type="InterPro" id="IPR036520">
    <property type="entry name" value="UPF0759_sf"/>
</dbReference>
<evidence type="ECO:0000313" key="2">
    <source>
        <dbReference type="Proteomes" id="UP001198565"/>
    </source>
</evidence>
<gene>
    <name evidence="1" type="ORF">K7472_08280</name>
</gene>
<dbReference type="EMBL" id="JAINVZ010000004">
    <property type="protein sequence ID" value="MBY8884843.1"/>
    <property type="molecule type" value="Genomic_DNA"/>
</dbReference>
<dbReference type="RefSeq" id="WP_222975632.1">
    <property type="nucleotide sequence ID" value="NZ_JAINVZ010000004.1"/>
</dbReference>
<comment type="caution">
    <text evidence="1">The sequence shown here is derived from an EMBL/GenBank/DDBJ whole genome shotgun (WGS) entry which is preliminary data.</text>
</comment>
<sequence length="297" mass="33015">MDRILVGTCSWTDRALLDSGWYPPAARDAGTRLRYYASRFPVVEVDATYYGLPNARNSALWAERTPDGFVFDVKAFSLMTGHPTRIAALPAALRPSGRPQRMLRPGDVPRGVVDEVWRRFLDGVEPLRRAGRLGTLLFQFPPWFAPGPRALAHLALCRERLGDRPMAVEFRHPDWWRPDRREHTARTLADLRCDAVSTDTVEGPVTPPWATGPGPAVVRFHGRSPSWGTGSKEDRFRYAYTAGELESWLPRIDALARRADSVHVLFNNCCGTAAVRAAETMRELTACATATGFPASG</sequence>
<dbReference type="Proteomes" id="UP001198565">
    <property type="component" value="Unassembled WGS sequence"/>
</dbReference>
<dbReference type="PANTHER" id="PTHR30348:SF13">
    <property type="entry name" value="UPF0759 PROTEIN YUNF"/>
    <property type="match status" value="1"/>
</dbReference>
<keyword evidence="2" id="KW-1185">Reference proteome</keyword>
<accession>A0ABS7QNT9</accession>
<dbReference type="PANTHER" id="PTHR30348">
    <property type="entry name" value="UNCHARACTERIZED PROTEIN YECE"/>
    <property type="match status" value="1"/>
</dbReference>
<protein>
    <submittedName>
        <fullName evidence="1">DUF72 domain-containing protein</fullName>
    </submittedName>
</protein>
<dbReference type="Gene3D" id="3.20.20.410">
    <property type="entry name" value="Protein of unknown function UPF0759"/>
    <property type="match status" value="1"/>
</dbReference>
<reference evidence="1 2" key="1">
    <citation type="submission" date="2021-08" db="EMBL/GenBank/DDBJ databases">
        <title>Streptomyces sp. PTM05 isolated from lichen.</title>
        <authorList>
            <person name="Somphong A."/>
            <person name="Phongsopitanun W."/>
            <person name="Tanasupawat S."/>
        </authorList>
    </citation>
    <scope>NUCLEOTIDE SEQUENCE [LARGE SCALE GENOMIC DNA]</scope>
    <source>
        <strain evidence="1 2">Ptm05</strain>
    </source>
</reference>
<proteinExistence type="predicted"/>
<dbReference type="InterPro" id="IPR002763">
    <property type="entry name" value="DUF72"/>
</dbReference>
<dbReference type="SUPFAM" id="SSF117396">
    <property type="entry name" value="TM1631-like"/>
    <property type="match status" value="1"/>
</dbReference>
<dbReference type="Pfam" id="PF01904">
    <property type="entry name" value="DUF72"/>
    <property type="match status" value="1"/>
</dbReference>
<name>A0ABS7QNT9_9ACTN</name>
<organism evidence="1 2">
    <name type="scientific">Streptantibioticus parmotrematis</name>
    <dbReference type="NCBI Taxonomy" id="2873249"/>
    <lineage>
        <taxon>Bacteria</taxon>
        <taxon>Bacillati</taxon>
        <taxon>Actinomycetota</taxon>
        <taxon>Actinomycetes</taxon>
        <taxon>Kitasatosporales</taxon>
        <taxon>Streptomycetaceae</taxon>
        <taxon>Streptantibioticus</taxon>
    </lineage>
</organism>
<evidence type="ECO:0000313" key="1">
    <source>
        <dbReference type="EMBL" id="MBY8884843.1"/>
    </source>
</evidence>